<dbReference type="RefSeq" id="WP_165643111.1">
    <property type="nucleotide sequence ID" value="NZ_JAAITT010000061.1"/>
</dbReference>
<dbReference type="EMBL" id="JAAITT010000061">
    <property type="protein sequence ID" value="NSJ52228.1"/>
    <property type="molecule type" value="Genomic_DNA"/>
</dbReference>
<organism evidence="1 2">
    <name type="scientific">Enterocloster aldenensis</name>
    <dbReference type="NCBI Taxonomy" id="358742"/>
    <lineage>
        <taxon>Bacteria</taxon>
        <taxon>Bacillati</taxon>
        <taxon>Bacillota</taxon>
        <taxon>Clostridia</taxon>
        <taxon>Lachnospirales</taxon>
        <taxon>Lachnospiraceae</taxon>
        <taxon>Enterocloster</taxon>
    </lineage>
</organism>
<comment type="caution">
    <text evidence="1">The sequence shown here is derived from an EMBL/GenBank/DDBJ whole genome shotgun (WGS) entry which is preliminary data.</text>
</comment>
<evidence type="ECO:0000313" key="1">
    <source>
        <dbReference type="EMBL" id="NSJ52228.1"/>
    </source>
</evidence>
<dbReference type="Proteomes" id="UP000669239">
    <property type="component" value="Unassembled WGS sequence"/>
</dbReference>
<name>A0ABX2HTC8_9FIRM</name>
<protein>
    <submittedName>
        <fullName evidence="1">Uncharacterized protein</fullName>
    </submittedName>
</protein>
<accession>A0ABX2HTC8</accession>
<sequence length="139" mass="15068">MRIGLPFKGSGVDVTGLTATSPRVRKGKTFYGAGTDNEQSGTMQDVESINKKMDVNETYNITPGYHDGNDTFFQNLETYRGGFVDPGPGKQVIETKGKYVMYDIIVLEVSGLRPEVIKYGVTVGEGEGAVTGTWQGFVS</sequence>
<proteinExistence type="predicted"/>
<evidence type="ECO:0000313" key="2">
    <source>
        <dbReference type="Proteomes" id="UP000669239"/>
    </source>
</evidence>
<gene>
    <name evidence="1" type="ORF">G5B36_26605</name>
</gene>
<keyword evidence="2" id="KW-1185">Reference proteome</keyword>
<reference evidence="1 2" key="1">
    <citation type="journal article" date="2020" name="Cell Host Microbe">
        <title>Functional and Genomic Variation between Human-Derived Isolates of Lachnospiraceae Reveals Inter- and Intra-Species Diversity.</title>
        <authorList>
            <person name="Sorbara M.T."/>
            <person name="Littmann E.R."/>
            <person name="Fontana E."/>
            <person name="Moody T.U."/>
            <person name="Kohout C.E."/>
            <person name="Gjonbalaj M."/>
            <person name="Eaton V."/>
            <person name="Seok R."/>
            <person name="Leiner I.M."/>
            <person name="Pamer E.G."/>
        </authorList>
    </citation>
    <scope>NUCLEOTIDE SEQUENCE [LARGE SCALE GENOMIC DNA]</scope>
    <source>
        <strain evidence="1 2">MSK.1.17</strain>
    </source>
</reference>